<organism evidence="3">
    <name type="scientific">candidate division TA06 bacterium ADurb.Bin417</name>
    <dbReference type="NCBI Taxonomy" id="1852828"/>
    <lineage>
        <taxon>Bacteria</taxon>
        <taxon>Bacteria division TA06</taxon>
    </lineage>
</organism>
<name>A0A1V5M6L5_UNCT6</name>
<dbReference type="InterPro" id="IPR050129">
    <property type="entry name" value="Zn_alcohol_dh"/>
</dbReference>
<dbReference type="PANTHER" id="PTHR43401:SF2">
    <property type="entry name" value="L-THREONINE 3-DEHYDROGENASE"/>
    <property type="match status" value="1"/>
</dbReference>
<gene>
    <name evidence="3" type="primary">camD</name>
    <name evidence="3" type="ORF">BWY73_01652</name>
</gene>
<protein>
    <submittedName>
        <fullName evidence="3">5-exo-hydroxycamphor dehydrogenase</fullName>
        <ecNumber evidence="3">1.1.1.327</ecNumber>
    </submittedName>
</protein>
<feature type="domain" description="Alcohol dehydrogenase-like C-terminal" evidence="2">
    <location>
        <begin position="34"/>
        <end position="171"/>
    </location>
</feature>
<dbReference type="InterPro" id="IPR036291">
    <property type="entry name" value="NAD(P)-bd_dom_sf"/>
</dbReference>
<dbReference type="PANTHER" id="PTHR43401">
    <property type="entry name" value="L-THREONINE 3-DEHYDROGENASE"/>
    <property type="match status" value="1"/>
</dbReference>
<dbReference type="GO" id="GO:0018452">
    <property type="term" value="F:5-exo-hydroxycamphor dehydrogenase activity"/>
    <property type="evidence" value="ECO:0007669"/>
    <property type="project" value="UniProtKB-EC"/>
</dbReference>
<dbReference type="InterPro" id="IPR013149">
    <property type="entry name" value="ADH-like_C"/>
</dbReference>
<keyword evidence="1 3" id="KW-0560">Oxidoreductase</keyword>
<evidence type="ECO:0000259" key="2">
    <source>
        <dbReference type="Pfam" id="PF00107"/>
    </source>
</evidence>
<reference evidence="3" key="1">
    <citation type="submission" date="2017-02" db="EMBL/GenBank/DDBJ databases">
        <title>Delving into the versatile metabolic prowess of the omnipresent phylum Bacteroidetes.</title>
        <authorList>
            <person name="Nobu M.K."/>
            <person name="Mei R."/>
            <person name="Narihiro T."/>
            <person name="Kuroda K."/>
            <person name="Liu W.-T."/>
        </authorList>
    </citation>
    <scope>NUCLEOTIDE SEQUENCE</scope>
    <source>
        <strain evidence="3">ADurb.Bin417</strain>
    </source>
</reference>
<sequence>MAAFACAGPTVIRAFDFAGGARAGELVVVQGSGPVGLFAAAWAARAGGRVVLIGSSSHPKRLALARELGAVLTIDYRRTSEADRLQKILRLAEKMKRGNGADLVFEASGSPAAVPEGLNLVRTLGRYVIPGQYSASGGVEIQPQLITFKAIRITGSGQYKLADIRAYLDFLRKHPDLQPLLARSVRRYRIETAERALEDVAAGRVIKGVFSS</sequence>
<dbReference type="EC" id="1.1.1.327" evidence="3"/>
<proteinExistence type="predicted"/>
<dbReference type="Proteomes" id="UP000485484">
    <property type="component" value="Unassembled WGS sequence"/>
</dbReference>
<evidence type="ECO:0000256" key="1">
    <source>
        <dbReference type="ARBA" id="ARBA00023002"/>
    </source>
</evidence>
<accession>A0A1V5M6L5</accession>
<dbReference type="Gene3D" id="3.90.180.10">
    <property type="entry name" value="Medium-chain alcohol dehydrogenases, catalytic domain"/>
    <property type="match status" value="1"/>
</dbReference>
<dbReference type="AlphaFoldDB" id="A0A1V5M6L5"/>
<evidence type="ECO:0000313" key="3">
    <source>
        <dbReference type="EMBL" id="OPZ88540.1"/>
    </source>
</evidence>
<dbReference type="Pfam" id="PF00107">
    <property type="entry name" value="ADH_zinc_N"/>
    <property type="match status" value="1"/>
</dbReference>
<dbReference type="EMBL" id="MWAK01000490">
    <property type="protein sequence ID" value="OPZ88540.1"/>
    <property type="molecule type" value="Genomic_DNA"/>
</dbReference>
<dbReference type="SUPFAM" id="SSF51735">
    <property type="entry name" value="NAD(P)-binding Rossmann-fold domains"/>
    <property type="match status" value="1"/>
</dbReference>
<comment type="caution">
    <text evidence="3">The sequence shown here is derived from an EMBL/GenBank/DDBJ whole genome shotgun (WGS) entry which is preliminary data.</text>
</comment>